<reference evidence="5" key="2">
    <citation type="submission" date="2020-09" db="EMBL/GenBank/DDBJ databases">
        <authorList>
            <person name="Sun Q."/>
            <person name="Zhou Y."/>
        </authorList>
    </citation>
    <scope>NUCLEOTIDE SEQUENCE</scope>
    <source>
        <strain evidence="5">CGMCC 1.15085</strain>
    </source>
</reference>
<dbReference type="EMBL" id="BMHI01000005">
    <property type="protein sequence ID" value="GGB38003.1"/>
    <property type="molecule type" value="Genomic_DNA"/>
</dbReference>
<feature type="domain" description="Glycosyltransferase subfamily 4-like N-terminal" evidence="4">
    <location>
        <begin position="16"/>
        <end position="156"/>
    </location>
</feature>
<gene>
    <name evidence="5" type="ORF">GCM10011492_30890</name>
</gene>
<name>A0A916WVT0_9MICO</name>
<evidence type="ECO:0000256" key="1">
    <source>
        <dbReference type="ARBA" id="ARBA00022676"/>
    </source>
</evidence>
<proteinExistence type="predicted"/>
<dbReference type="Pfam" id="PF00534">
    <property type="entry name" value="Glycos_transf_1"/>
    <property type="match status" value="1"/>
</dbReference>
<dbReference type="InterPro" id="IPR028098">
    <property type="entry name" value="Glyco_trans_4-like_N"/>
</dbReference>
<dbReference type="PANTHER" id="PTHR12526:SF636">
    <property type="entry name" value="BLL3647 PROTEIN"/>
    <property type="match status" value="1"/>
</dbReference>
<organism evidence="5 6">
    <name type="scientific">Flexivirga endophytica</name>
    <dbReference type="NCBI Taxonomy" id="1849103"/>
    <lineage>
        <taxon>Bacteria</taxon>
        <taxon>Bacillati</taxon>
        <taxon>Actinomycetota</taxon>
        <taxon>Actinomycetes</taxon>
        <taxon>Micrococcales</taxon>
        <taxon>Dermacoccaceae</taxon>
        <taxon>Flexivirga</taxon>
    </lineage>
</organism>
<feature type="domain" description="Glycosyl transferase family 1" evidence="3">
    <location>
        <begin position="160"/>
        <end position="312"/>
    </location>
</feature>
<dbReference type="Gene3D" id="3.40.50.2000">
    <property type="entry name" value="Glycogen Phosphorylase B"/>
    <property type="match status" value="2"/>
</dbReference>
<dbReference type="Proteomes" id="UP000636793">
    <property type="component" value="Unassembled WGS sequence"/>
</dbReference>
<evidence type="ECO:0000313" key="5">
    <source>
        <dbReference type="EMBL" id="GGB38003.1"/>
    </source>
</evidence>
<evidence type="ECO:0000313" key="6">
    <source>
        <dbReference type="Proteomes" id="UP000636793"/>
    </source>
</evidence>
<reference evidence="5" key="1">
    <citation type="journal article" date="2014" name="Int. J. Syst. Evol. Microbiol.">
        <title>Complete genome sequence of Corynebacterium casei LMG S-19264T (=DSM 44701T), isolated from a smear-ripened cheese.</title>
        <authorList>
            <consortium name="US DOE Joint Genome Institute (JGI-PGF)"/>
            <person name="Walter F."/>
            <person name="Albersmeier A."/>
            <person name="Kalinowski J."/>
            <person name="Ruckert C."/>
        </authorList>
    </citation>
    <scope>NUCLEOTIDE SEQUENCE</scope>
    <source>
        <strain evidence="5">CGMCC 1.15085</strain>
    </source>
</reference>
<dbReference type="AlphaFoldDB" id="A0A916WVT0"/>
<keyword evidence="2 5" id="KW-0808">Transferase</keyword>
<evidence type="ECO:0000256" key="2">
    <source>
        <dbReference type="ARBA" id="ARBA00022679"/>
    </source>
</evidence>
<keyword evidence="6" id="KW-1185">Reference proteome</keyword>
<dbReference type="GO" id="GO:0016757">
    <property type="term" value="F:glycosyltransferase activity"/>
    <property type="evidence" value="ECO:0007669"/>
    <property type="project" value="UniProtKB-KW"/>
</dbReference>
<dbReference type="RefSeq" id="WP_188837952.1">
    <property type="nucleotide sequence ID" value="NZ_BMHI01000005.1"/>
</dbReference>
<dbReference type="InterPro" id="IPR001296">
    <property type="entry name" value="Glyco_trans_1"/>
</dbReference>
<dbReference type="Pfam" id="PF13439">
    <property type="entry name" value="Glyco_transf_4"/>
    <property type="match status" value="1"/>
</dbReference>
<dbReference type="SUPFAM" id="SSF53756">
    <property type="entry name" value="UDP-Glycosyltransferase/glycogen phosphorylase"/>
    <property type="match status" value="1"/>
</dbReference>
<evidence type="ECO:0000259" key="4">
    <source>
        <dbReference type="Pfam" id="PF13439"/>
    </source>
</evidence>
<dbReference type="PANTHER" id="PTHR12526">
    <property type="entry name" value="GLYCOSYLTRANSFERASE"/>
    <property type="match status" value="1"/>
</dbReference>
<comment type="caution">
    <text evidence="5">The sequence shown here is derived from an EMBL/GenBank/DDBJ whole genome shotgun (WGS) entry which is preliminary data.</text>
</comment>
<keyword evidence="1" id="KW-0328">Glycosyltransferase</keyword>
<dbReference type="CDD" id="cd03801">
    <property type="entry name" value="GT4_PimA-like"/>
    <property type="match status" value="1"/>
</dbReference>
<protein>
    <submittedName>
        <fullName evidence="5">Glycosyl transferase family 1</fullName>
    </submittedName>
</protein>
<evidence type="ECO:0000259" key="3">
    <source>
        <dbReference type="Pfam" id="PF00534"/>
    </source>
</evidence>
<sequence length="340" mass="35680">MTISVTHVTASDRYAGVEAHIRTLATAQARAGLEVSVVGGAPERMQTELTSYGVGFTPARTVWDAVLAVRRSGTQVIHSHLTAADLAAYLGTRLSRTPVVATRHTPQSRGATRLRREALRHTVSRAIAAETAVSGYAAAFIEGPCTVIHAGVSTERLVPAPDRAPVILIAQRMEPEKATSEGVEIAAASGLLDEGWRLHIAGDGALRPRIEQQLAALGIADRTSLLGRVADARVLMRSAGVLLAPCPAEAYGLSVVEAMACGLPVVASGAGGHVETVGSVTPESLFAPGDIASGARILAELAADPSRRDRVGSSLHEAQQRSFTLERQVELTSQVYRSVL</sequence>
<accession>A0A916WVT0</accession>